<sequence length="311" mass="32049">MTGCSIIIPSRNGADTLGAALAALAQVERPEGAGGNGAWDIVLIDNASSDATPDIMRRFATAHGAQFLSEPRPGKSHALNRGIAAARGDLLIFMDDDVLPVPRWAQAYVEAAESSPHVGVFAGAVRPHWSAPPPEWLETLAQAGRACGCTDPCRHAGPVDPVDVKGGNFAVRRSALGDVRFDTGATNFGADNLGAGGAPTGGEDSQFVRALAQRGQAVHFVPQAIVAHIVGAEEMTLRHQLSRFVRIGRGAAVVDGGGLRGAALAGAKVPVFGARSAMRYARADRAGAAMALAQAAMNLGRLSQSVGKGRV</sequence>
<keyword evidence="6" id="KW-1185">Reference proteome</keyword>
<protein>
    <submittedName>
        <fullName evidence="5">Glycosyltransferase family 2 protein</fullName>
    </submittedName>
</protein>
<dbReference type="PANTHER" id="PTHR43179:SF12">
    <property type="entry name" value="GALACTOFURANOSYLTRANSFERASE GLFT2"/>
    <property type="match status" value="1"/>
</dbReference>
<evidence type="ECO:0000313" key="5">
    <source>
        <dbReference type="EMBL" id="QSB45866.1"/>
    </source>
</evidence>
<feature type="domain" description="Glycosyltransferase 2-like" evidence="4">
    <location>
        <begin position="5"/>
        <end position="137"/>
    </location>
</feature>
<dbReference type="PANTHER" id="PTHR43179">
    <property type="entry name" value="RHAMNOSYLTRANSFERASE WBBL"/>
    <property type="match status" value="1"/>
</dbReference>
<evidence type="ECO:0000256" key="1">
    <source>
        <dbReference type="ARBA" id="ARBA00006739"/>
    </source>
</evidence>
<name>A0ABX7KES7_9SPHN</name>
<dbReference type="InterPro" id="IPR001173">
    <property type="entry name" value="Glyco_trans_2-like"/>
</dbReference>
<evidence type="ECO:0000313" key="6">
    <source>
        <dbReference type="Proteomes" id="UP000663637"/>
    </source>
</evidence>
<keyword evidence="2" id="KW-0328">Glycosyltransferase</keyword>
<keyword evidence="3" id="KW-0808">Transferase</keyword>
<comment type="similarity">
    <text evidence="1">Belongs to the glycosyltransferase 2 family.</text>
</comment>
<organism evidence="5 6">
    <name type="scientific">Tsuneonella flava</name>
    <dbReference type="NCBI Taxonomy" id="2055955"/>
    <lineage>
        <taxon>Bacteria</taxon>
        <taxon>Pseudomonadati</taxon>
        <taxon>Pseudomonadota</taxon>
        <taxon>Alphaproteobacteria</taxon>
        <taxon>Sphingomonadales</taxon>
        <taxon>Erythrobacteraceae</taxon>
        <taxon>Tsuneonella</taxon>
    </lineage>
</organism>
<dbReference type="RefSeq" id="WP_205445219.1">
    <property type="nucleotide sequence ID" value="NZ_CP061510.1"/>
</dbReference>
<dbReference type="Gene3D" id="3.90.550.10">
    <property type="entry name" value="Spore Coat Polysaccharide Biosynthesis Protein SpsA, Chain A"/>
    <property type="match status" value="1"/>
</dbReference>
<dbReference type="SUPFAM" id="SSF53448">
    <property type="entry name" value="Nucleotide-diphospho-sugar transferases"/>
    <property type="match status" value="1"/>
</dbReference>
<dbReference type="Pfam" id="PF00535">
    <property type="entry name" value="Glycos_transf_2"/>
    <property type="match status" value="1"/>
</dbReference>
<evidence type="ECO:0000256" key="3">
    <source>
        <dbReference type="ARBA" id="ARBA00022679"/>
    </source>
</evidence>
<gene>
    <name evidence="5" type="ORF">IDJ81_07255</name>
</gene>
<evidence type="ECO:0000259" key="4">
    <source>
        <dbReference type="Pfam" id="PF00535"/>
    </source>
</evidence>
<dbReference type="Proteomes" id="UP000663637">
    <property type="component" value="Chromosome"/>
</dbReference>
<proteinExistence type="inferred from homology"/>
<reference evidence="5 6" key="1">
    <citation type="submission" date="2020-09" db="EMBL/GenBank/DDBJ databases">
        <title>Complete genome sequence of altererythrobacter flavus SS-21NJ, isolated from Dongying oil sludge in Shandong province.</title>
        <authorList>
            <person name="Sun S."/>
            <person name="Zhang Z."/>
        </authorList>
    </citation>
    <scope>NUCLEOTIDE SEQUENCE [LARGE SCALE GENOMIC DNA]</scope>
    <source>
        <strain evidence="5 6">SS-21NJ</strain>
    </source>
</reference>
<dbReference type="CDD" id="cd00761">
    <property type="entry name" value="Glyco_tranf_GTA_type"/>
    <property type="match status" value="1"/>
</dbReference>
<dbReference type="InterPro" id="IPR029044">
    <property type="entry name" value="Nucleotide-diphossugar_trans"/>
</dbReference>
<evidence type="ECO:0000256" key="2">
    <source>
        <dbReference type="ARBA" id="ARBA00022676"/>
    </source>
</evidence>
<accession>A0ABX7KES7</accession>
<dbReference type="EMBL" id="CP061510">
    <property type="protein sequence ID" value="QSB45866.1"/>
    <property type="molecule type" value="Genomic_DNA"/>
</dbReference>